<dbReference type="Proteomes" id="UP000494125">
    <property type="component" value="Unassembled WGS sequence"/>
</dbReference>
<reference evidence="1 2" key="1">
    <citation type="submission" date="2019-09" db="EMBL/GenBank/DDBJ databases">
        <authorList>
            <person name="Depoorter E."/>
        </authorList>
    </citation>
    <scope>NUCLEOTIDE SEQUENCE [LARGE SCALE GENOMIC DNA]</scope>
    <source>
        <strain evidence="1">LMG 24065</strain>
    </source>
</reference>
<protein>
    <recommendedName>
        <fullName evidence="3">MarR family transcriptional regulator</fullName>
    </recommendedName>
</protein>
<dbReference type="AlphaFoldDB" id="A0A6P2GZU1"/>
<keyword evidence="2" id="KW-1185">Reference proteome</keyword>
<proteinExistence type="predicted"/>
<accession>A0A6P2GZU1</accession>
<evidence type="ECO:0000313" key="1">
    <source>
        <dbReference type="EMBL" id="VWB09172.1"/>
    </source>
</evidence>
<dbReference type="GeneID" id="93025325"/>
<gene>
    <name evidence="1" type="ORF">BDI24065_00253</name>
</gene>
<evidence type="ECO:0000313" key="2">
    <source>
        <dbReference type="Proteomes" id="UP000494125"/>
    </source>
</evidence>
<organism evidence="1 2">
    <name type="scientific">Burkholderia diffusa</name>
    <dbReference type="NCBI Taxonomy" id="488732"/>
    <lineage>
        <taxon>Bacteria</taxon>
        <taxon>Pseudomonadati</taxon>
        <taxon>Pseudomonadota</taxon>
        <taxon>Betaproteobacteria</taxon>
        <taxon>Burkholderiales</taxon>
        <taxon>Burkholderiaceae</taxon>
        <taxon>Burkholderia</taxon>
        <taxon>Burkholderia cepacia complex</taxon>
    </lineage>
</organism>
<dbReference type="EMBL" id="CABVPN010000001">
    <property type="protein sequence ID" value="VWB09172.1"/>
    <property type="molecule type" value="Genomic_DNA"/>
</dbReference>
<sequence length="155" mass="17079">MRDYPRQDMYAITHFHNFMSLYQGRFATALAKTLNTSVFAASALDIALATGAISLDKLHLLLGCSRGQAIGGAFDLQEQGLAKDIESTKSQSGEYFLVPIDERCEAARLYRTKLEKLSRQQGLSDAFDKTLPALQAIFLEALSAMESKHINQSSS</sequence>
<evidence type="ECO:0008006" key="3">
    <source>
        <dbReference type="Google" id="ProtNLM"/>
    </source>
</evidence>
<dbReference type="RefSeq" id="WP_239007053.1">
    <property type="nucleotide sequence ID" value="NZ_CABVPN010000001.1"/>
</dbReference>
<name>A0A6P2GZU1_9BURK</name>